<dbReference type="PANTHER" id="PTHR22975:SF9">
    <property type="entry name" value="ECHINUS SPLICE FORM 3"/>
    <property type="match status" value="1"/>
</dbReference>
<dbReference type="SUPFAM" id="SSF54001">
    <property type="entry name" value="Cysteine proteinases"/>
    <property type="match status" value="1"/>
</dbReference>
<dbReference type="EMBL" id="MU825931">
    <property type="protein sequence ID" value="KAJ7382257.1"/>
    <property type="molecule type" value="Genomic_DNA"/>
</dbReference>
<dbReference type="PROSITE" id="PS50235">
    <property type="entry name" value="USP_3"/>
    <property type="match status" value="1"/>
</dbReference>
<dbReference type="InterPro" id="IPR052398">
    <property type="entry name" value="Ubiquitin_hydrolase_53/54"/>
</dbReference>
<feature type="domain" description="USP" evidence="4">
    <location>
        <begin position="20"/>
        <end position="342"/>
    </location>
</feature>
<keyword evidence="2" id="KW-0378">Hydrolase</keyword>
<dbReference type="AlphaFoldDB" id="A0A9X0D041"/>
<gene>
    <name evidence="5" type="primary">USP54</name>
    <name evidence="5" type="ORF">OS493_036160</name>
</gene>
<name>A0A9X0D041_9CNID</name>
<proteinExistence type="predicted"/>
<dbReference type="GO" id="GO:0004843">
    <property type="term" value="F:cysteine-type deubiquitinase activity"/>
    <property type="evidence" value="ECO:0007669"/>
    <property type="project" value="InterPro"/>
</dbReference>
<comment type="caution">
    <text evidence="5">The sequence shown here is derived from an EMBL/GenBank/DDBJ whole genome shotgun (WGS) entry which is preliminary data.</text>
</comment>
<feature type="region of interest" description="Disordered" evidence="3">
    <location>
        <begin position="536"/>
        <end position="566"/>
    </location>
</feature>
<dbReference type="GO" id="GO:0016579">
    <property type="term" value="P:protein deubiquitination"/>
    <property type="evidence" value="ECO:0007669"/>
    <property type="project" value="InterPro"/>
</dbReference>
<keyword evidence="1" id="KW-0833">Ubl conjugation pathway</keyword>
<evidence type="ECO:0000313" key="5">
    <source>
        <dbReference type="EMBL" id="KAJ7382257.1"/>
    </source>
</evidence>
<dbReference type="InterPro" id="IPR001394">
    <property type="entry name" value="Peptidase_C19_UCH"/>
</dbReference>
<feature type="region of interest" description="Disordered" evidence="3">
    <location>
        <begin position="474"/>
        <end position="506"/>
    </location>
</feature>
<evidence type="ECO:0000313" key="6">
    <source>
        <dbReference type="Proteomes" id="UP001163046"/>
    </source>
</evidence>
<dbReference type="OrthoDB" id="205782at2759"/>
<evidence type="ECO:0000256" key="1">
    <source>
        <dbReference type="ARBA" id="ARBA00022786"/>
    </source>
</evidence>
<dbReference type="Gene3D" id="3.90.70.10">
    <property type="entry name" value="Cysteine proteinases"/>
    <property type="match status" value="1"/>
</dbReference>
<dbReference type="InterPro" id="IPR028889">
    <property type="entry name" value="USP"/>
</dbReference>
<feature type="compositionally biased region" description="Polar residues" evidence="3">
    <location>
        <begin position="433"/>
        <end position="445"/>
    </location>
</feature>
<evidence type="ECO:0000256" key="2">
    <source>
        <dbReference type="ARBA" id="ARBA00022801"/>
    </source>
</evidence>
<protein>
    <submittedName>
        <fullName evidence="5">Protein deubiquitination</fullName>
    </submittedName>
</protein>
<feature type="compositionally biased region" description="Basic residues" evidence="3">
    <location>
        <begin position="475"/>
        <end position="488"/>
    </location>
</feature>
<evidence type="ECO:0000256" key="3">
    <source>
        <dbReference type="SAM" id="MobiDB-lite"/>
    </source>
</evidence>
<evidence type="ECO:0000259" key="4">
    <source>
        <dbReference type="PROSITE" id="PS50235"/>
    </source>
</evidence>
<reference evidence="5" key="1">
    <citation type="submission" date="2023-01" db="EMBL/GenBank/DDBJ databases">
        <title>Genome assembly of the deep-sea coral Lophelia pertusa.</title>
        <authorList>
            <person name="Herrera S."/>
            <person name="Cordes E."/>
        </authorList>
    </citation>
    <scope>NUCLEOTIDE SEQUENCE</scope>
    <source>
        <strain evidence="5">USNM1676648</strain>
        <tissue evidence="5">Polyp</tissue>
    </source>
</reference>
<feature type="compositionally biased region" description="Low complexity" evidence="3">
    <location>
        <begin position="539"/>
        <end position="554"/>
    </location>
</feature>
<organism evidence="5 6">
    <name type="scientific">Desmophyllum pertusum</name>
    <dbReference type="NCBI Taxonomy" id="174260"/>
    <lineage>
        <taxon>Eukaryota</taxon>
        <taxon>Metazoa</taxon>
        <taxon>Cnidaria</taxon>
        <taxon>Anthozoa</taxon>
        <taxon>Hexacorallia</taxon>
        <taxon>Scleractinia</taxon>
        <taxon>Caryophylliina</taxon>
        <taxon>Caryophylliidae</taxon>
        <taxon>Desmophyllum</taxon>
    </lineage>
</organism>
<accession>A0A9X0D041</accession>
<dbReference type="PANTHER" id="PTHR22975">
    <property type="entry name" value="UBIQUITIN SPECIFIC PROTEINASE"/>
    <property type="match status" value="1"/>
</dbReference>
<sequence>MDKMDRQERLERTASMAYNKGLINNPGENNCFLNSAVQVLWHLDVFRRSFREIKGHYCMGQSCIFCALDFIFKQFQYSSNDALPPDGLRVALAVAFKNQHRFQLGDMDDAAECFENILSHMHTLVAKNEHDDACAAKHCISHQKFAMQIIEQTICRCGEQSEPLPFFQLVHYVSASALCAKARSLKGWDNTRPIENQFGVLLRRAGQDTRECQSPDCNDRVQVQRLLLNCPDIVSVGLIWDSESPDAEHIADVLQCIGTTLKLSDLYHQVYDERAKDACLQLVGIVTYYGKHYSTFFFHSKLRTWIYFDDARVKEIGSDWLVMMEKCRLCHYQPLLLLYANPAGTPINADSAPKEKICVNGTARQKSSDANQLGKRLGVERGTCDGISDSDKSPVTSKKSKSRYKVKEEKRSPFKSKKSLSSGDLTFPKKQLSRSPSNVSDTAASNPGKEKHRPSFRRIGSAIMNAVNPALAVSHLKHKKKSSHKSRRSSTGSSGSSGDTDLIDLSPKNGDAKLEIMKLYEQSKALSAAQTRAAVNHDSGISSAPSSAGGSVSSTDTNHGGSDEDLINFNQSWRHSKYDNWPPVYPNDRIESLLQEAEKFLQKSEECEKHKDYVSALSYCTEAASEYCLVFYFSNPDLATCGLLFFVLVQSNLVLCSPCQTKNPV</sequence>
<dbReference type="Pfam" id="PF00443">
    <property type="entry name" value="UCH"/>
    <property type="match status" value="1"/>
</dbReference>
<feature type="compositionally biased region" description="Low complexity" evidence="3">
    <location>
        <begin position="489"/>
        <end position="506"/>
    </location>
</feature>
<dbReference type="InterPro" id="IPR038765">
    <property type="entry name" value="Papain-like_cys_pep_sf"/>
</dbReference>
<feature type="region of interest" description="Disordered" evidence="3">
    <location>
        <begin position="381"/>
        <end position="454"/>
    </location>
</feature>
<keyword evidence="6" id="KW-1185">Reference proteome</keyword>
<dbReference type="Proteomes" id="UP001163046">
    <property type="component" value="Unassembled WGS sequence"/>
</dbReference>